<feature type="transmembrane region" description="Helical" evidence="6">
    <location>
        <begin position="66"/>
        <end position="91"/>
    </location>
</feature>
<evidence type="ECO:0000256" key="1">
    <source>
        <dbReference type="ARBA" id="ARBA00004141"/>
    </source>
</evidence>
<evidence type="ECO:0000256" key="3">
    <source>
        <dbReference type="ARBA" id="ARBA00022989"/>
    </source>
</evidence>
<keyword evidence="4 6" id="KW-0472">Membrane</keyword>
<feature type="compositionally biased region" description="Polar residues" evidence="5">
    <location>
        <begin position="16"/>
        <end position="37"/>
    </location>
</feature>
<proteinExistence type="predicted"/>
<dbReference type="Pfam" id="PF00335">
    <property type="entry name" value="Tetraspanin"/>
    <property type="match status" value="1"/>
</dbReference>
<evidence type="ECO:0000256" key="5">
    <source>
        <dbReference type="SAM" id="MobiDB-lite"/>
    </source>
</evidence>
<feature type="transmembrane region" description="Helical" evidence="6">
    <location>
        <begin position="336"/>
        <end position="361"/>
    </location>
</feature>
<dbReference type="EMBL" id="OA885362">
    <property type="protein sequence ID" value="CAD7281964.1"/>
    <property type="molecule type" value="Genomic_DNA"/>
</dbReference>
<dbReference type="AlphaFoldDB" id="A0A7R9BWJ8"/>
<accession>A0A7R9BWJ8</accession>
<evidence type="ECO:0000256" key="2">
    <source>
        <dbReference type="ARBA" id="ARBA00022692"/>
    </source>
</evidence>
<feature type="region of interest" description="Disordered" evidence="5">
    <location>
        <begin position="1"/>
        <end position="56"/>
    </location>
</feature>
<evidence type="ECO:0008006" key="9">
    <source>
        <dbReference type="Google" id="ProtNLM"/>
    </source>
</evidence>
<comment type="subcellular location">
    <subcellularLocation>
        <location evidence="1">Membrane</location>
        <topology evidence="1">Multi-pass membrane protein</topology>
    </subcellularLocation>
</comment>
<dbReference type="PANTHER" id="PTHR19282:SF431">
    <property type="entry name" value="TETRASPANIN 26A, ISOFORM B-RELATED"/>
    <property type="match status" value="1"/>
</dbReference>
<dbReference type="Gene3D" id="1.10.1450.10">
    <property type="entry name" value="Tetraspanin"/>
    <property type="match status" value="1"/>
</dbReference>
<dbReference type="OrthoDB" id="5982705at2759"/>
<keyword evidence="2 6" id="KW-0812">Transmembrane</keyword>
<dbReference type="InterPro" id="IPR008952">
    <property type="entry name" value="Tetraspanin_EC2_sf"/>
</dbReference>
<protein>
    <recommendedName>
        <fullName evidence="9">Tetraspanin</fullName>
    </recommendedName>
</protein>
<keyword evidence="3 6" id="KW-1133">Transmembrane helix</keyword>
<feature type="compositionally biased region" description="Low complexity" evidence="5">
    <location>
        <begin position="44"/>
        <end position="55"/>
    </location>
</feature>
<dbReference type="SUPFAM" id="SSF48652">
    <property type="entry name" value="Tetraspanin"/>
    <property type="match status" value="1"/>
</dbReference>
<dbReference type="InterPro" id="IPR018499">
    <property type="entry name" value="Tetraspanin/Peripherin"/>
</dbReference>
<dbReference type="EMBL" id="CAJPEX010003325">
    <property type="protein sequence ID" value="CAG0922116.1"/>
    <property type="molecule type" value="Genomic_DNA"/>
</dbReference>
<dbReference type="Proteomes" id="UP000678499">
    <property type="component" value="Unassembled WGS sequence"/>
</dbReference>
<gene>
    <name evidence="7" type="ORF">NMOB1V02_LOCUS9597</name>
</gene>
<name>A0A7R9BWJ8_9CRUS</name>
<reference evidence="7" key="1">
    <citation type="submission" date="2020-11" db="EMBL/GenBank/DDBJ databases">
        <authorList>
            <person name="Tran Van P."/>
        </authorList>
    </citation>
    <scope>NUCLEOTIDE SEQUENCE</scope>
</reference>
<sequence>MSSSSNPVLEKLRKPSSVSGKTSALKNDSNRFQPNTENTEEQSIRSSTHNTSSNSNRRKFRKARFILQRCLLAAMNAGIISISGFLIALAIKSRMKKGNDVVPDAIMGLFVKNSALNGNIVMSGIMGVFSACVGLAGFLGVLLLNRHLLLCNLMFSTLLLLSFTISGIYWMYETHAPVMVALQNAVREYSFKHPELNAGLDIVQTQLRCCGVESPGDWLSVVRGDPALWQTPNISDLMNLFKGVKSSDDWNATGPMIVPKSCCSPEKISPSISKQRKNGNETSRKIRSTVNVMHRPFKDTRNAPIVLQIMRIPENSVWSLCDPHPKESQAEGRHSLFLALLALTALHAFVLLPTCSVLVVGHRALRHRLRRLRRIRRRSKLEASVPNTGSSNGVNEPVQHVGMTETEATDAAAATDAPQISVS</sequence>
<evidence type="ECO:0000313" key="7">
    <source>
        <dbReference type="EMBL" id="CAD7281964.1"/>
    </source>
</evidence>
<dbReference type="GO" id="GO:0005886">
    <property type="term" value="C:plasma membrane"/>
    <property type="evidence" value="ECO:0007669"/>
    <property type="project" value="TreeGrafter"/>
</dbReference>
<evidence type="ECO:0000256" key="6">
    <source>
        <dbReference type="SAM" id="Phobius"/>
    </source>
</evidence>
<keyword evidence="8" id="KW-1185">Reference proteome</keyword>
<feature type="transmembrane region" description="Helical" evidence="6">
    <location>
        <begin position="120"/>
        <end position="144"/>
    </location>
</feature>
<organism evidence="7">
    <name type="scientific">Notodromas monacha</name>
    <dbReference type="NCBI Taxonomy" id="399045"/>
    <lineage>
        <taxon>Eukaryota</taxon>
        <taxon>Metazoa</taxon>
        <taxon>Ecdysozoa</taxon>
        <taxon>Arthropoda</taxon>
        <taxon>Crustacea</taxon>
        <taxon>Oligostraca</taxon>
        <taxon>Ostracoda</taxon>
        <taxon>Podocopa</taxon>
        <taxon>Podocopida</taxon>
        <taxon>Cypridocopina</taxon>
        <taxon>Cypridoidea</taxon>
        <taxon>Cyprididae</taxon>
        <taxon>Notodromas</taxon>
    </lineage>
</organism>
<evidence type="ECO:0000313" key="8">
    <source>
        <dbReference type="Proteomes" id="UP000678499"/>
    </source>
</evidence>
<dbReference type="PANTHER" id="PTHR19282">
    <property type="entry name" value="TETRASPANIN"/>
    <property type="match status" value="1"/>
</dbReference>
<evidence type="ECO:0000256" key="4">
    <source>
        <dbReference type="ARBA" id="ARBA00023136"/>
    </source>
</evidence>
<feature type="transmembrane region" description="Helical" evidence="6">
    <location>
        <begin position="151"/>
        <end position="172"/>
    </location>
</feature>